<evidence type="ECO:0000256" key="1">
    <source>
        <dbReference type="SAM" id="MobiDB-lite"/>
    </source>
</evidence>
<protein>
    <submittedName>
        <fullName evidence="2">Uncharacterized protein</fullName>
    </submittedName>
</protein>
<dbReference type="InParanoid" id="W2S4Y2"/>
<dbReference type="RefSeq" id="XP_008714839.1">
    <property type="nucleotide sequence ID" value="XM_008716617.1"/>
</dbReference>
<reference evidence="2 3" key="1">
    <citation type="submission" date="2013-03" db="EMBL/GenBank/DDBJ databases">
        <title>The Genome Sequence of Phialophora europaea CBS 101466.</title>
        <authorList>
            <consortium name="The Broad Institute Genomics Platform"/>
            <person name="Cuomo C."/>
            <person name="de Hoog S."/>
            <person name="Gorbushina A."/>
            <person name="Walker B."/>
            <person name="Young S.K."/>
            <person name="Zeng Q."/>
            <person name="Gargeya S."/>
            <person name="Fitzgerald M."/>
            <person name="Haas B."/>
            <person name="Abouelleil A."/>
            <person name="Allen A.W."/>
            <person name="Alvarado L."/>
            <person name="Arachchi H.M."/>
            <person name="Berlin A.M."/>
            <person name="Chapman S.B."/>
            <person name="Gainer-Dewar J."/>
            <person name="Goldberg J."/>
            <person name="Griggs A."/>
            <person name="Gujja S."/>
            <person name="Hansen M."/>
            <person name="Howarth C."/>
            <person name="Imamovic A."/>
            <person name="Ireland A."/>
            <person name="Larimer J."/>
            <person name="McCowan C."/>
            <person name="Murphy C."/>
            <person name="Pearson M."/>
            <person name="Poon T.W."/>
            <person name="Priest M."/>
            <person name="Roberts A."/>
            <person name="Saif S."/>
            <person name="Shea T."/>
            <person name="Sisk P."/>
            <person name="Sykes S."/>
            <person name="Wortman J."/>
            <person name="Nusbaum C."/>
            <person name="Birren B."/>
        </authorList>
    </citation>
    <scope>NUCLEOTIDE SEQUENCE [LARGE SCALE GENOMIC DNA]</scope>
    <source>
        <strain evidence="2 3">CBS 101466</strain>
    </source>
</reference>
<dbReference type="HOGENOM" id="CLU_1758845_0_0_1"/>
<keyword evidence="3" id="KW-1185">Reference proteome</keyword>
<evidence type="ECO:0000313" key="3">
    <source>
        <dbReference type="Proteomes" id="UP000030752"/>
    </source>
</evidence>
<dbReference type="GeneID" id="19969600"/>
<name>W2S4Y2_CYPE1</name>
<organism evidence="2 3">
    <name type="scientific">Cyphellophora europaea (strain CBS 101466)</name>
    <name type="common">Phialophora europaea</name>
    <dbReference type="NCBI Taxonomy" id="1220924"/>
    <lineage>
        <taxon>Eukaryota</taxon>
        <taxon>Fungi</taxon>
        <taxon>Dikarya</taxon>
        <taxon>Ascomycota</taxon>
        <taxon>Pezizomycotina</taxon>
        <taxon>Eurotiomycetes</taxon>
        <taxon>Chaetothyriomycetidae</taxon>
        <taxon>Chaetothyriales</taxon>
        <taxon>Cyphellophoraceae</taxon>
        <taxon>Cyphellophora</taxon>
    </lineage>
</organism>
<dbReference type="EMBL" id="KB822718">
    <property type="protein sequence ID" value="ETN43103.1"/>
    <property type="molecule type" value="Genomic_DNA"/>
</dbReference>
<gene>
    <name evidence="2" type="ORF">HMPREF1541_02261</name>
</gene>
<dbReference type="AlphaFoldDB" id="W2S4Y2"/>
<proteinExistence type="predicted"/>
<dbReference type="Proteomes" id="UP000030752">
    <property type="component" value="Unassembled WGS sequence"/>
</dbReference>
<dbReference type="eggNOG" id="ENOG502T5NR">
    <property type="taxonomic scope" value="Eukaryota"/>
</dbReference>
<evidence type="ECO:0000313" key="2">
    <source>
        <dbReference type="EMBL" id="ETN43103.1"/>
    </source>
</evidence>
<accession>W2S4Y2</accession>
<dbReference type="VEuPathDB" id="FungiDB:HMPREF1541_02261"/>
<dbReference type="OrthoDB" id="4151498at2759"/>
<sequence length="125" mass="14075">MPHSLEMPQLTRRLSLEETFNLADRARRKSADKNVDLRLKLGHTNVLDSLLKDIARRSPPPSPTQGVVKPVGVPHHKRGSTITWATQEVTKVYGVDDYGFAYEDDGEENLEGLTLTRTKSRKPEP</sequence>
<feature type="region of interest" description="Disordered" evidence="1">
    <location>
        <begin position="52"/>
        <end position="79"/>
    </location>
</feature>